<keyword evidence="3" id="KW-1185">Reference proteome</keyword>
<proteinExistence type="predicted"/>
<evidence type="ECO:0000313" key="3">
    <source>
        <dbReference type="Proteomes" id="UP000321907"/>
    </source>
</evidence>
<name>A0A5C7FML4_9BACT</name>
<feature type="signal peptide" evidence="1">
    <location>
        <begin position="1"/>
        <end position="18"/>
    </location>
</feature>
<reference evidence="2 3" key="1">
    <citation type="submission" date="2019-08" db="EMBL/GenBank/DDBJ databases">
        <title>Lewinella sp. strain SSH13 Genome sequencing and assembly.</title>
        <authorList>
            <person name="Kim I."/>
        </authorList>
    </citation>
    <scope>NUCLEOTIDE SEQUENCE [LARGE SCALE GENOMIC DNA]</scope>
    <source>
        <strain evidence="2 3">SSH13</strain>
    </source>
</reference>
<protein>
    <submittedName>
        <fullName evidence="2">Uncharacterized protein</fullName>
    </submittedName>
</protein>
<keyword evidence="1" id="KW-0732">Signal</keyword>
<organism evidence="2 3">
    <name type="scientific">Neolewinella aurantiaca</name>
    <dbReference type="NCBI Taxonomy" id="2602767"/>
    <lineage>
        <taxon>Bacteria</taxon>
        <taxon>Pseudomonadati</taxon>
        <taxon>Bacteroidota</taxon>
        <taxon>Saprospiria</taxon>
        <taxon>Saprospirales</taxon>
        <taxon>Lewinellaceae</taxon>
        <taxon>Neolewinella</taxon>
    </lineage>
</organism>
<evidence type="ECO:0000256" key="1">
    <source>
        <dbReference type="SAM" id="SignalP"/>
    </source>
</evidence>
<feature type="chain" id="PRO_5022697650" evidence="1">
    <location>
        <begin position="19"/>
        <end position="129"/>
    </location>
</feature>
<dbReference type="Proteomes" id="UP000321907">
    <property type="component" value="Unassembled WGS sequence"/>
</dbReference>
<sequence>MKTMFTLLFISVTLALGAQDVKPPYCEEGPATYGSVAAIPGATTAPPLPRFTTTPTKEYKVQVAILRYTDPADYPFHPDLVARYRPCEQIWVVESRESYPNRTDAVALQEKLKGLGYSGSYITELLGYQ</sequence>
<evidence type="ECO:0000313" key="2">
    <source>
        <dbReference type="EMBL" id="TXF91354.1"/>
    </source>
</evidence>
<dbReference type="OrthoDB" id="1493110at2"/>
<dbReference type="AlphaFoldDB" id="A0A5C7FML4"/>
<gene>
    <name evidence="2" type="ORF">FUA23_01260</name>
</gene>
<dbReference type="EMBL" id="VOXD01000002">
    <property type="protein sequence ID" value="TXF91354.1"/>
    <property type="molecule type" value="Genomic_DNA"/>
</dbReference>
<accession>A0A5C7FML4</accession>
<comment type="caution">
    <text evidence="2">The sequence shown here is derived from an EMBL/GenBank/DDBJ whole genome shotgun (WGS) entry which is preliminary data.</text>
</comment>